<gene>
    <name evidence="2" type="ORF">CJD35_11330</name>
</gene>
<evidence type="ECO:0000256" key="1">
    <source>
        <dbReference type="SAM" id="MobiDB-lite"/>
    </source>
</evidence>
<feature type="region of interest" description="Disordered" evidence="1">
    <location>
        <begin position="48"/>
        <end position="67"/>
    </location>
</feature>
<accession>A0A249MUZ8</accession>
<reference evidence="2 3" key="1">
    <citation type="submission" date="2017-08" db="EMBL/GenBank/DDBJ databases">
        <title>Whole Genome Sequence of Sphingobium hydrophobicum C1: Insights into Adaption to the Electronic-waste Contaminated Sediment.</title>
        <authorList>
            <person name="Song D."/>
            <person name="Chen X."/>
            <person name="Xu M."/>
        </authorList>
    </citation>
    <scope>NUCLEOTIDE SEQUENCE [LARGE SCALE GENOMIC DNA]</scope>
    <source>
        <strain evidence="2 3">C1</strain>
    </source>
</reference>
<dbReference type="RefSeq" id="WP_095687033.1">
    <property type="nucleotide sequence ID" value="NZ_CP022745.1"/>
</dbReference>
<dbReference type="Proteomes" id="UP000217141">
    <property type="component" value="Chromosome I"/>
</dbReference>
<dbReference type="KEGG" id="shyd:CJD35_11330"/>
<protein>
    <submittedName>
        <fullName evidence="2">Uncharacterized protein</fullName>
    </submittedName>
</protein>
<proteinExistence type="predicted"/>
<organism evidence="2 3">
    <name type="scientific">Sphingobium xenophagum</name>
    <dbReference type="NCBI Taxonomy" id="121428"/>
    <lineage>
        <taxon>Bacteria</taxon>
        <taxon>Pseudomonadati</taxon>
        <taxon>Pseudomonadota</taxon>
        <taxon>Alphaproteobacteria</taxon>
        <taxon>Sphingomonadales</taxon>
        <taxon>Sphingomonadaceae</taxon>
        <taxon>Sphingobium</taxon>
    </lineage>
</organism>
<sequence length="367" mass="38928">MIATASGRPLRFFGLLMVGWIAIRLWSQPEPPLPLIAHQKFAASATTRLPASQPIRSGNNAPELTMPSPHKTWTVQMASLVPPPAVAVMANARLHPVLAKGPAPTYARVQDAMPVDLLNFIAFSMAFANRHYASDSDANYGTPSPAPLLRSASTRPDRWHGSAWMLWRDNGTSPTDAALGRLGASQAGLRVDYDLTPSAPIRTVAYARATSALQRPAAPEAAIGFAIQPARTVPVSLAVERRIALDKRARNAMAIMAVGGFGPTRVGGGLEAEAYAQAGMVGLNQRDAFIDGKLSLLAPIDTTRLRIGAALSGGAQPGVERVDIGPEMQIRLPLPNIPARIAVEWRERIAGRAAPSSGLAITLAADF</sequence>
<evidence type="ECO:0000313" key="2">
    <source>
        <dbReference type="EMBL" id="ASY44967.1"/>
    </source>
</evidence>
<evidence type="ECO:0000313" key="3">
    <source>
        <dbReference type="Proteomes" id="UP000217141"/>
    </source>
</evidence>
<dbReference type="AlphaFoldDB" id="A0A249MUZ8"/>
<name>A0A249MUZ8_SPHXE</name>
<feature type="compositionally biased region" description="Polar residues" evidence="1">
    <location>
        <begin position="48"/>
        <end position="62"/>
    </location>
</feature>
<dbReference type="EMBL" id="CP022745">
    <property type="protein sequence ID" value="ASY44967.1"/>
    <property type="molecule type" value="Genomic_DNA"/>
</dbReference>